<evidence type="ECO:0000313" key="2">
    <source>
        <dbReference type="Proteomes" id="UP000799539"/>
    </source>
</evidence>
<dbReference type="AlphaFoldDB" id="A0A6A6FXT2"/>
<dbReference type="OrthoDB" id="3650075at2759"/>
<name>A0A6A6FXT2_9PEZI</name>
<keyword evidence="2" id="KW-1185">Reference proteome</keyword>
<accession>A0A6A6FXT2</accession>
<reference evidence="1" key="1">
    <citation type="journal article" date="2020" name="Stud. Mycol.">
        <title>101 Dothideomycetes genomes: a test case for predicting lifestyles and emergence of pathogens.</title>
        <authorList>
            <person name="Haridas S."/>
            <person name="Albert R."/>
            <person name="Binder M."/>
            <person name="Bloem J."/>
            <person name="Labutti K."/>
            <person name="Salamov A."/>
            <person name="Andreopoulos B."/>
            <person name="Baker S."/>
            <person name="Barry K."/>
            <person name="Bills G."/>
            <person name="Bluhm B."/>
            <person name="Cannon C."/>
            <person name="Castanera R."/>
            <person name="Culley D."/>
            <person name="Daum C."/>
            <person name="Ezra D."/>
            <person name="Gonzalez J."/>
            <person name="Henrissat B."/>
            <person name="Kuo A."/>
            <person name="Liang C."/>
            <person name="Lipzen A."/>
            <person name="Lutzoni F."/>
            <person name="Magnuson J."/>
            <person name="Mondo S."/>
            <person name="Nolan M."/>
            <person name="Ohm R."/>
            <person name="Pangilinan J."/>
            <person name="Park H.-J."/>
            <person name="Ramirez L."/>
            <person name="Alfaro M."/>
            <person name="Sun H."/>
            <person name="Tritt A."/>
            <person name="Yoshinaga Y."/>
            <person name="Zwiers L.-H."/>
            <person name="Turgeon B."/>
            <person name="Goodwin S."/>
            <person name="Spatafora J."/>
            <person name="Crous P."/>
            <person name="Grigoriev I."/>
        </authorList>
    </citation>
    <scope>NUCLEOTIDE SEQUENCE</scope>
    <source>
        <strain evidence="1">SCOH1-5</strain>
    </source>
</reference>
<organism evidence="1 2">
    <name type="scientific">Cercospora zeae-maydis SCOH1-5</name>
    <dbReference type="NCBI Taxonomy" id="717836"/>
    <lineage>
        <taxon>Eukaryota</taxon>
        <taxon>Fungi</taxon>
        <taxon>Dikarya</taxon>
        <taxon>Ascomycota</taxon>
        <taxon>Pezizomycotina</taxon>
        <taxon>Dothideomycetes</taxon>
        <taxon>Dothideomycetidae</taxon>
        <taxon>Mycosphaerellales</taxon>
        <taxon>Mycosphaerellaceae</taxon>
        <taxon>Cercospora</taxon>
    </lineage>
</organism>
<protein>
    <submittedName>
        <fullName evidence="1">Uncharacterized protein</fullName>
    </submittedName>
</protein>
<gene>
    <name evidence="1" type="ORF">CERZMDRAFT_92618</name>
</gene>
<dbReference type="Proteomes" id="UP000799539">
    <property type="component" value="Unassembled WGS sequence"/>
</dbReference>
<sequence>MLRRWNFTSILPFLADKYNVRGLHKLATNAFQSLLPETGTLLAAAAKVAYTAPAATKEICQAISAEIAKRPELLKNEEGEMLVQFMEENGSFALTVARKIAATRQALASETPKVAGKHTGMPRLQSPSRISWDACAG</sequence>
<evidence type="ECO:0000313" key="1">
    <source>
        <dbReference type="EMBL" id="KAF2217990.1"/>
    </source>
</evidence>
<proteinExistence type="predicted"/>
<dbReference type="EMBL" id="ML992662">
    <property type="protein sequence ID" value="KAF2217990.1"/>
    <property type="molecule type" value="Genomic_DNA"/>
</dbReference>